<sequence>MDLNGRDQSQEDIDATLGELLSNFSSAASGDDDASWYSQCTGRVKAKWEEGNSSETNDIRSHIRNQIVVDIQGKRFDSSMTAKDIGNAWGISIGLCKEYCGRDKLNMVTSFNRLAAGSTSYLLPWLALTAQLPYETGSTETDIMSVCVGLGSPMLMTFSLMMTILNKRWIRKRFRDLAGSCEGDGFTQMRVRLKSARVIAEEARQVPTRLSQRHAWLARLVMLDANTAWWRAASESLRSTRRGATLSLYAQLSVAAIAWVLTAIGSLKTKVGDTEEALVLSSGSLWIWLVPVIIGWVLVGTQDKEDTMRVALANANKTINIRNEETGIEVVSDRKSALLTDPDTRCVNVSPATSKAAHNTKPRMNLRIFDVAGFQRQQGPVFNYARSITWLNFADRLYMAFEAATDRMKEHENLSSQPDDTRDARVKISADCGLVTDYCDHGDAARSPPAAVPDASASTSTNNDTDSSRQQLLGAEAPPGHELVEYPSLEEMSPAAMSTFWRHAAFSAAVALALQWGTTGWAIYMSYETVVKGLGCRSGSYVIYGLLASASCAAMLVSAWLSHSTMRGYQGELNTTGFLTSHGATRLRGAAAVTARLAGQFLLVGNTVWLLLISIFELIGFFDSCYCAGTQLSKGLDHGWILLFKGADYLKSDAQAAWGTGIGMGFLTIFLAVMIFYLASRQKHE</sequence>
<dbReference type="Proteomes" id="UP000092177">
    <property type="component" value="Chromosome 8"/>
</dbReference>
<keyword evidence="2" id="KW-0812">Transmembrane</keyword>
<dbReference type="VEuPathDB" id="FungiDB:CH63R_12041"/>
<feature type="region of interest" description="Disordered" evidence="1">
    <location>
        <begin position="445"/>
        <end position="471"/>
    </location>
</feature>
<feature type="transmembrane region" description="Helical" evidence="2">
    <location>
        <begin position="111"/>
        <end position="131"/>
    </location>
</feature>
<organism evidence="3 4">
    <name type="scientific">Colletotrichum higginsianum (strain IMI 349063)</name>
    <name type="common">Crucifer anthracnose fungus</name>
    <dbReference type="NCBI Taxonomy" id="759273"/>
    <lineage>
        <taxon>Eukaryota</taxon>
        <taxon>Fungi</taxon>
        <taxon>Dikarya</taxon>
        <taxon>Ascomycota</taxon>
        <taxon>Pezizomycotina</taxon>
        <taxon>Sordariomycetes</taxon>
        <taxon>Hypocreomycetidae</taxon>
        <taxon>Glomerellales</taxon>
        <taxon>Glomerellaceae</taxon>
        <taxon>Colletotrichum</taxon>
        <taxon>Colletotrichum destructivum species complex</taxon>
    </lineage>
</organism>
<keyword evidence="2" id="KW-1133">Transmembrane helix</keyword>
<dbReference type="KEGG" id="chig:CH63R_12041"/>
<reference evidence="4" key="1">
    <citation type="journal article" date="2017" name="BMC Genomics">
        <title>Gapless genome assembly of Colletotrichum higginsianum reveals chromosome structure and association of transposable elements with secondary metabolite gene clusters.</title>
        <authorList>
            <person name="Dallery J.-F."/>
            <person name="Lapalu N."/>
            <person name="Zampounis A."/>
            <person name="Pigne S."/>
            <person name="Luyten I."/>
            <person name="Amselem J."/>
            <person name="Wittenberg A.H.J."/>
            <person name="Zhou S."/>
            <person name="de Queiroz M.V."/>
            <person name="Robin G.P."/>
            <person name="Auger A."/>
            <person name="Hainaut M."/>
            <person name="Henrissat B."/>
            <person name="Kim K.-T."/>
            <person name="Lee Y.-H."/>
            <person name="Lespinet O."/>
            <person name="Schwartz D.C."/>
            <person name="Thon M.R."/>
            <person name="O'Connell R.J."/>
        </authorList>
    </citation>
    <scope>NUCLEOTIDE SEQUENCE [LARGE SCALE GENOMIC DNA]</scope>
    <source>
        <strain evidence="4">IMI 349063</strain>
    </source>
</reference>
<evidence type="ECO:0000256" key="2">
    <source>
        <dbReference type="SAM" id="Phobius"/>
    </source>
</evidence>
<feature type="transmembrane region" description="Helical" evidence="2">
    <location>
        <begin position="277"/>
        <end position="299"/>
    </location>
</feature>
<feature type="compositionally biased region" description="Low complexity" evidence="1">
    <location>
        <begin position="445"/>
        <end position="465"/>
    </location>
</feature>
<keyword evidence="4" id="KW-1185">Reference proteome</keyword>
<feature type="transmembrane region" description="Helical" evidence="2">
    <location>
        <begin position="504"/>
        <end position="527"/>
    </location>
</feature>
<dbReference type="GeneID" id="28871122"/>
<dbReference type="AlphaFoldDB" id="A0A1B7XZZ5"/>
<feature type="transmembrane region" description="Helical" evidence="2">
    <location>
        <begin position="656"/>
        <end position="679"/>
    </location>
</feature>
<evidence type="ECO:0000313" key="4">
    <source>
        <dbReference type="Proteomes" id="UP000092177"/>
    </source>
</evidence>
<dbReference type="RefSeq" id="XP_018153856.1">
    <property type="nucleotide sequence ID" value="XM_018307015.1"/>
</dbReference>
<feature type="transmembrane region" description="Helical" evidence="2">
    <location>
        <begin position="539"/>
        <end position="561"/>
    </location>
</feature>
<evidence type="ECO:0008006" key="5">
    <source>
        <dbReference type="Google" id="ProtNLM"/>
    </source>
</evidence>
<feature type="transmembrane region" description="Helical" evidence="2">
    <location>
        <begin position="246"/>
        <end position="265"/>
    </location>
</feature>
<protein>
    <recommendedName>
        <fullName evidence="5">Transmembrane protein</fullName>
    </recommendedName>
</protein>
<dbReference type="EMBL" id="LTAN01000008">
    <property type="protein sequence ID" value="OBR05338.1"/>
    <property type="molecule type" value="Genomic_DNA"/>
</dbReference>
<evidence type="ECO:0000256" key="1">
    <source>
        <dbReference type="SAM" id="MobiDB-lite"/>
    </source>
</evidence>
<gene>
    <name evidence="3" type="ORF">CH63R_12041</name>
</gene>
<accession>A0A1B7XZZ5</accession>
<feature type="transmembrane region" description="Helical" evidence="2">
    <location>
        <begin position="601"/>
        <end position="622"/>
    </location>
</feature>
<dbReference type="OrthoDB" id="5392263at2759"/>
<feature type="transmembrane region" description="Helical" evidence="2">
    <location>
        <begin position="143"/>
        <end position="165"/>
    </location>
</feature>
<proteinExistence type="predicted"/>
<evidence type="ECO:0000313" key="3">
    <source>
        <dbReference type="EMBL" id="OBR05338.1"/>
    </source>
</evidence>
<comment type="caution">
    <text evidence="3">The sequence shown here is derived from an EMBL/GenBank/DDBJ whole genome shotgun (WGS) entry which is preliminary data.</text>
</comment>
<keyword evidence="2" id="KW-0472">Membrane</keyword>
<name>A0A1B7XZZ5_COLHI</name>